<evidence type="ECO:0000313" key="2">
    <source>
        <dbReference type="Proteomes" id="UP001158067"/>
    </source>
</evidence>
<dbReference type="PANTHER" id="PTHR30273">
    <property type="entry name" value="PERIPLASMIC SIGNAL SENSOR AND SIGMA FACTOR ACTIVATOR FECR-RELATED"/>
    <property type="match status" value="1"/>
</dbReference>
<comment type="caution">
    <text evidence="1">The sequence shown here is derived from an EMBL/GenBank/DDBJ whole genome shotgun (WGS) entry which is preliminary data.</text>
</comment>
<dbReference type="RefSeq" id="WP_283435559.1">
    <property type="nucleotide sequence ID" value="NZ_FXUG01000028.1"/>
</dbReference>
<dbReference type="Gene3D" id="2.60.120.200">
    <property type="match status" value="1"/>
</dbReference>
<sequence length="573" mass="63665">MNEELFDRYLNGTLDPEELRKMEDWINEDPDNARQFLQWSATHLDTRAVLEAEELQELTLQSCPVQIESQPVELKKSAGRSFGPLLRGTATAACLAILVSGGYFLGRIRPQDLMSSGAVAVKTKELDEIRKSSGATIVQRIDCVMQQEKWSFGNLNRFEPGQSIRVSEGVVVVEFDCGAQVTLQGPADMEVVSADRGFLRNGRLTAFVPPVAVGFEIQTPRGRVIDHGTQFGITVDEDGASETHVFDGEVEMVQSVVGRSHQREEPSNRTPPGRKLTENMAVRVSADSSETNELIPANPKEFILLPVRSAESVNNTETTTDLPEKEDLLAWFEASQGVQLDDDSRIISWQNLAVLDRASANNESVPNSAAWQVDSRFRPSWKTSAIANRPAIEFGGWDGREFLATTPFQTGDEVTVLMVCQYGDFKDDPNYSQLMTLGSSTKLILERKNASNFASVAWWYSADGGGQFSSVKLQSDYNMPNDVAHVCAVRYSLPSDTYEIFVNGQIQSRDNAVGSLASNDSYIIGCHRDRNDHFFRGEIAEIVLYDHMLSQSVLDQATETLMKKYGIETRMSQ</sequence>
<dbReference type="InterPro" id="IPR013320">
    <property type="entry name" value="ConA-like_dom_sf"/>
</dbReference>
<proteinExistence type="predicted"/>
<dbReference type="PANTHER" id="PTHR30273:SF2">
    <property type="entry name" value="PROTEIN FECR"/>
    <property type="match status" value="1"/>
</dbReference>
<gene>
    <name evidence="1" type="ORF">SAMN06265222_1286</name>
</gene>
<protein>
    <submittedName>
        <fullName evidence="1">Concanavalin A-like lectin/glucanases superfamily protein</fullName>
    </submittedName>
</protein>
<keyword evidence="2" id="KW-1185">Reference proteome</keyword>
<organism evidence="1 2">
    <name type="scientific">Neorhodopirellula lusitana</name>
    <dbReference type="NCBI Taxonomy" id="445327"/>
    <lineage>
        <taxon>Bacteria</taxon>
        <taxon>Pseudomonadati</taxon>
        <taxon>Planctomycetota</taxon>
        <taxon>Planctomycetia</taxon>
        <taxon>Pirellulales</taxon>
        <taxon>Pirellulaceae</taxon>
        <taxon>Neorhodopirellula</taxon>
    </lineage>
</organism>
<dbReference type="Proteomes" id="UP001158067">
    <property type="component" value="Unassembled WGS sequence"/>
</dbReference>
<name>A0ABY1QTZ0_9BACT</name>
<dbReference type="Gene3D" id="2.60.120.1440">
    <property type="match status" value="1"/>
</dbReference>
<dbReference type="Pfam" id="PF13385">
    <property type="entry name" value="Laminin_G_3"/>
    <property type="match status" value="1"/>
</dbReference>
<dbReference type="EMBL" id="FXUG01000028">
    <property type="protein sequence ID" value="SMP78832.1"/>
    <property type="molecule type" value="Genomic_DNA"/>
</dbReference>
<accession>A0ABY1QTZ0</accession>
<reference evidence="1 2" key="1">
    <citation type="submission" date="2017-05" db="EMBL/GenBank/DDBJ databases">
        <authorList>
            <person name="Varghese N."/>
            <person name="Submissions S."/>
        </authorList>
    </citation>
    <scope>NUCLEOTIDE SEQUENCE [LARGE SCALE GENOMIC DNA]</scope>
    <source>
        <strain evidence="1 2">DSM 25457</strain>
    </source>
</reference>
<dbReference type="SUPFAM" id="SSF49899">
    <property type="entry name" value="Concanavalin A-like lectins/glucanases"/>
    <property type="match status" value="1"/>
</dbReference>
<evidence type="ECO:0000313" key="1">
    <source>
        <dbReference type="EMBL" id="SMP78832.1"/>
    </source>
</evidence>
<dbReference type="InterPro" id="IPR012373">
    <property type="entry name" value="Ferrdict_sens_TM"/>
</dbReference>